<comment type="caution">
    <text evidence="2">The sequence shown here is derived from an EMBL/GenBank/DDBJ whole genome shotgun (WGS) entry which is preliminary data.</text>
</comment>
<name>A0A7M3MJK3_9BACT</name>
<evidence type="ECO:0000259" key="1">
    <source>
        <dbReference type="SMART" id="SM00966"/>
    </source>
</evidence>
<dbReference type="InterPro" id="IPR037914">
    <property type="entry name" value="SpoVT-AbrB_sf"/>
</dbReference>
<dbReference type="InterPro" id="IPR007159">
    <property type="entry name" value="SpoVT-AbrB_dom"/>
</dbReference>
<reference evidence="2 3" key="1">
    <citation type="submission" date="2018-06" db="EMBL/GenBank/DDBJ databases">
        <title>Complete genome of Desulfovibrio indonesiensis P37SLT.</title>
        <authorList>
            <person name="Crispim J.S."/>
            <person name="Vidigal P.M.P."/>
            <person name="Silva L.C.F."/>
            <person name="Laguardia C.N."/>
            <person name="Araujo L.C."/>
            <person name="Dias R.S."/>
            <person name="Sousa M.P."/>
            <person name="Paula S.O."/>
            <person name="Silva C."/>
        </authorList>
    </citation>
    <scope>NUCLEOTIDE SEQUENCE [LARGE SCALE GENOMIC DNA]</scope>
    <source>
        <strain evidence="2 3">P37SLT</strain>
    </source>
</reference>
<feature type="domain" description="SpoVT-AbrB" evidence="1">
    <location>
        <begin position="8"/>
        <end position="53"/>
    </location>
</feature>
<sequence length="83" mass="9168">MSTDTTIARWGNSLGLRIPKGTADTLGLKAGDAVRIEVSEDGLYLKKVQKTPKYTLNELLDQVTEENKHDAVDWGTPKGREIL</sequence>
<dbReference type="PANTHER" id="PTHR40516:SF1">
    <property type="entry name" value="ANTITOXIN CHPS-RELATED"/>
    <property type="match status" value="1"/>
</dbReference>
<dbReference type="OrthoDB" id="9795766at2"/>
<dbReference type="PANTHER" id="PTHR40516">
    <property type="entry name" value="ANTITOXIN CHPS-RELATED"/>
    <property type="match status" value="1"/>
</dbReference>
<keyword evidence="2" id="KW-0238">DNA-binding</keyword>
<dbReference type="SUPFAM" id="SSF89447">
    <property type="entry name" value="AbrB/MazE/MraZ-like"/>
    <property type="match status" value="1"/>
</dbReference>
<accession>A0A7M3MJK3</accession>
<dbReference type="Gene3D" id="2.10.260.10">
    <property type="match status" value="1"/>
</dbReference>
<organism evidence="2 3">
    <name type="scientific">Oceanidesulfovibrio indonesiensis</name>
    <dbReference type="NCBI Taxonomy" id="54767"/>
    <lineage>
        <taxon>Bacteria</taxon>
        <taxon>Pseudomonadati</taxon>
        <taxon>Thermodesulfobacteriota</taxon>
        <taxon>Desulfovibrionia</taxon>
        <taxon>Desulfovibrionales</taxon>
        <taxon>Desulfovibrionaceae</taxon>
        <taxon>Oceanidesulfovibrio</taxon>
    </lineage>
</organism>
<gene>
    <name evidence="2" type="ORF">DPQ33_01860</name>
</gene>
<dbReference type="EMBL" id="QMIE01000001">
    <property type="protein sequence ID" value="TVM19997.1"/>
    <property type="molecule type" value="Genomic_DNA"/>
</dbReference>
<dbReference type="Pfam" id="PF04014">
    <property type="entry name" value="MazE_antitoxin"/>
    <property type="match status" value="1"/>
</dbReference>
<dbReference type="GO" id="GO:0003677">
    <property type="term" value="F:DNA binding"/>
    <property type="evidence" value="ECO:0007669"/>
    <property type="project" value="UniProtKB-KW"/>
</dbReference>
<evidence type="ECO:0000313" key="3">
    <source>
        <dbReference type="Proteomes" id="UP000448292"/>
    </source>
</evidence>
<dbReference type="RefSeq" id="WP_144301459.1">
    <property type="nucleotide sequence ID" value="NZ_QMIE01000001.1"/>
</dbReference>
<dbReference type="AlphaFoldDB" id="A0A7M3MJK3"/>
<dbReference type="SMART" id="SM00966">
    <property type="entry name" value="SpoVT_AbrB"/>
    <property type="match status" value="1"/>
</dbReference>
<keyword evidence="3" id="KW-1185">Reference proteome</keyword>
<dbReference type="InterPro" id="IPR039052">
    <property type="entry name" value="Antitox_PemI-like"/>
</dbReference>
<dbReference type="GO" id="GO:0097351">
    <property type="term" value="F:toxin sequestering activity"/>
    <property type="evidence" value="ECO:0007669"/>
    <property type="project" value="InterPro"/>
</dbReference>
<proteinExistence type="predicted"/>
<protein>
    <submittedName>
        <fullName evidence="2">AbrB/MazE/SpoVT family DNA-binding domain-containing protein</fullName>
    </submittedName>
</protein>
<dbReference type="Proteomes" id="UP000448292">
    <property type="component" value="Unassembled WGS sequence"/>
</dbReference>
<evidence type="ECO:0000313" key="2">
    <source>
        <dbReference type="EMBL" id="TVM19997.1"/>
    </source>
</evidence>